<evidence type="ECO:0000256" key="3">
    <source>
        <dbReference type="PROSITE-ProRule" id="PRU00497"/>
    </source>
</evidence>
<dbReference type="PRINTS" id="PR00947">
    <property type="entry name" value="CUTICLE"/>
</dbReference>
<dbReference type="PANTHER" id="PTHR12236:SF95">
    <property type="entry name" value="CUTICULAR PROTEIN 76BD, ISOFORM C-RELATED"/>
    <property type="match status" value="1"/>
</dbReference>
<dbReference type="PROSITE" id="PS51155">
    <property type="entry name" value="CHIT_BIND_RR_2"/>
    <property type="match status" value="2"/>
</dbReference>
<feature type="region of interest" description="Disordered" evidence="4">
    <location>
        <begin position="86"/>
        <end position="105"/>
    </location>
</feature>
<evidence type="ECO:0000256" key="5">
    <source>
        <dbReference type="SAM" id="SignalP"/>
    </source>
</evidence>
<feature type="signal peptide" evidence="5">
    <location>
        <begin position="1"/>
        <end position="17"/>
    </location>
</feature>
<name>A0A6J2JLP5_BOMMA</name>
<keyword evidence="6" id="KW-1185">Reference proteome</keyword>
<evidence type="ECO:0000256" key="1">
    <source>
        <dbReference type="ARBA" id="ARBA00022460"/>
    </source>
</evidence>
<dbReference type="Proteomes" id="UP000504629">
    <property type="component" value="Unplaced"/>
</dbReference>
<dbReference type="GO" id="GO:0005615">
    <property type="term" value="C:extracellular space"/>
    <property type="evidence" value="ECO:0007669"/>
    <property type="project" value="TreeGrafter"/>
</dbReference>
<feature type="chain" id="PRO_5027109575" evidence="5">
    <location>
        <begin position="18"/>
        <end position="335"/>
    </location>
</feature>
<dbReference type="PANTHER" id="PTHR12236">
    <property type="entry name" value="STRUCTURAL CONTITUENT OF CUTICLE"/>
    <property type="match status" value="1"/>
</dbReference>
<dbReference type="Pfam" id="PF00379">
    <property type="entry name" value="Chitin_bind_4"/>
    <property type="match status" value="2"/>
</dbReference>
<protein>
    <submittedName>
        <fullName evidence="7">Cuticle protein-like</fullName>
    </submittedName>
</protein>
<dbReference type="GeneID" id="114243048"/>
<keyword evidence="1 3" id="KW-0193">Cuticle</keyword>
<organism evidence="6 7">
    <name type="scientific">Bombyx mandarina</name>
    <name type="common">Wild silk moth</name>
    <name type="synonym">Wild silkworm</name>
    <dbReference type="NCBI Taxonomy" id="7092"/>
    <lineage>
        <taxon>Eukaryota</taxon>
        <taxon>Metazoa</taxon>
        <taxon>Ecdysozoa</taxon>
        <taxon>Arthropoda</taxon>
        <taxon>Hexapoda</taxon>
        <taxon>Insecta</taxon>
        <taxon>Pterygota</taxon>
        <taxon>Neoptera</taxon>
        <taxon>Endopterygota</taxon>
        <taxon>Lepidoptera</taxon>
        <taxon>Glossata</taxon>
        <taxon>Ditrysia</taxon>
        <taxon>Bombycoidea</taxon>
        <taxon>Bombycidae</taxon>
        <taxon>Bombycinae</taxon>
        <taxon>Bombyx</taxon>
    </lineage>
</organism>
<dbReference type="GO" id="GO:0031012">
    <property type="term" value="C:extracellular matrix"/>
    <property type="evidence" value="ECO:0007669"/>
    <property type="project" value="TreeGrafter"/>
</dbReference>
<accession>A0A6J2JLP5</accession>
<sequence length="335" mass="36314">MIAKIVIIGVFISAAKAGLYHGHGQAVSSQSIIRHDGGYAPSAHYAPDTYVVPLEQYATPLEYAGQYDSHDEYAHPKYDFAYSVADPHTGDHKSQHESRDGDSVHGYYSLVQPDGSVRKVEYTADDHNGFNAVVHNSAPSIHPYYHNLKMFAKILTLAAMVAATQGGLLGHGLGHGDYSISSQHNLVHHDAHYAAAPLATLAHATPLAYDGHYDAGHLSHGATLAHAAPLIHAAPVVHAAPVAHLGAYSGHGHEDYYAHPKYKYSYSVEDPHTGDHKSQHEVRDGDVVKGEYSLLQPDGSFRKVSYSADDHSGFNAVVHNSGPSHHVYSSQHHHY</sequence>
<dbReference type="OrthoDB" id="8192957at2759"/>
<dbReference type="KEGG" id="bman:114243048"/>
<dbReference type="RefSeq" id="XP_028030213.1">
    <property type="nucleotide sequence ID" value="XM_028174412.1"/>
</dbReference>
<dbReference type="InterPro" id="IPR031311">
    <property type="entry name" value="CHIT_BIND_RR_consensus"/>
</dbReference>
<evidence type="ECO:0000256" key="2">
    <source>
        <dbReference type="ARBA" id="ARBA00022729"/>
    </source>
</evidence>
<reference evidence="7" key="1">
    <citation type="submission" date="2025-08" db="UniProtKB">
        <authorList>
            <consortium name="RefSeq"/>
        </authorList>
    </citation>
    <scope>IDENTIFICATION</scope>
    <source>
        <tissue evidence="7">Silk gland</tissue>
    </source>
</reference>
<dbReference type="PROSITE" id="PS00233">
    <property type="entry name" value="CHIT_BIND_RR_1"/>
    <property type="match status" value="2"/>
</dbReference>
<evidence type="ECO:0000313" key="6">
    <source>
        <dbReference type="Proteomes" id="UP000504629"/>
    </source>
</evidence>
<dbReference type="GO" id="GO:0042302">
    <property type="term" value="F:structural constituent of cuticle"/>
    <property type="evidence" value="ECO:0007669"/>
    <property type="project" value="UniProtKB-UniRule"/>
</dbReference>
<feature type="compositionally biased region" description="Basic and acidic residues" evidence="4">
    <location>
        <begin position="88"/>
        <end position="103"/>
    </location>
</feature>
<gene>
    <name evidence="7" type="primary">LOC114243048</name>
</gene>
<keyword evidence="2 5" id="KW-0732">Signal</keyword>
<evidence type="ECO:0000256" key="4">
    <source>
        <dbReference type="SAM" id="MobiDB-lite"/>
    </source>
</evidence>
<proteinExistence type="predicted"/>
<dbReference type="AlphaFoldDB" id="A0A6J2JLP5"/>
<evidence type="ECO:0000313" key="7">
    <source>
        <dbReference type="RefSeq" id="XP_028030213.1"/>
    </source>
</evidence>
<dbReference type="InterPro" id="IPR051217">
    <property type="entry name" value="Insect_Cuticle_Struc_Prot"/>
</dbReference>
<dbReference type="InterPro" id="IPR000618">
    <property type="entry name" value="Insect_cuticle"/>
</dbReference>